<dbReference type="Proteomes" id="UP000694941">
    <property type="component" value="Unplaced"/>
</dbReference>
<evidence type="ECO:0000313" key="2">
    <source>
        <dbReference type="Proteomes" id="UP000694941"/>
    </source>
</evidence>
<evidence type="ECO:0000313" key="3">
    <source>
        <dbReference type="RefSeq" id="XP_013789714.1"/>
    </source>
</evidence>
<dbReference type="Gene3D" id="3.40.50.2300">
    <property type="match status" value="1"/>
</dbReference>
<keyword evidence="1" id="KW-0472">Membrane</keyword>
<keyword evidence="2" id="KW-1185">Reference proteome</keyword>
<feature type="non-terminal residue" evidence="3">
    <location>
        <position position="94"/>
    </location>
</feature>
<gene>
    <name evidence="3" type="primary">LOC106473575</name>
</gene>
<dbReference type="GeneID" id="106473575"/>
<keyword evidence="1" id="KW-0812">Transmembrane</keyword>
<proteinExistence type="predicted"/>
<keyword evidence="1" id="KW-1133">Transmembrane helix</keyword>
<organism evidence="2 3">
    <name type="scientific">Limulus polyphemus</name>
    <name type="common">Atlantic horseshoe crab</name>
    <dbReference type="NCBI Taxonomy" id="6850"/>
    <lineage>
        <taxon>Eukaryota</taxon>
        <taxon>Metazoa</taxon>
        <taxon>Ecdysozoa</taxon>
        <taxon>Arthropoda</taxon>
        <taxon>Chelicerata</taxon>
        <taxon>Merostomata</taxon>
        <taxon>Xiphosura</taxon>
        <taxon>Limulidae</taxon>
        <taxon>Limulus</taxon>
    </lineage>
</organism>
<protein>
    <submittedName>
        <fullName evidence="3">Glutamate receptor ionotropic, kainate 3-like</fullName>
    </submittedName>
</protein>
<evidence type="ECO:0000256" key="1">
    <source>
        <dbReference type="SAM" id="Phobius"/>
    </source>
</evidence>
<accession>A0ABM1BVX7</accession>
<reference evidence="3" key="1">
    <citation type="submission" date="2025-08" db="UniProtKB">
        <authorList>
            <consortium name="RefSeq"/>
        </authorList>
    </citation>
    <scope>IDENTIFICATION</scope>
    <source>
        <tissue evidence="3">Muscle</tissue>
    </source>
</reference>
<feature type="transmembrane region" description="Helical" evidence="1">
    <location>
        <begin position="12"/>
        <end position="31"/>
    </location>
</feature>
<sequence>MARDVTTKKPEFITMKITIVSCGLLISSFFIQVLSLPERIILGGLFDIGDDEEEFAFRLAVDRINADITMLPRSTLVAHMERLDRYDNFRATKK</sequence>
<name>A0ABM1BVX7_LIMPO</name>
<dbReference type="RefSeq" id="XP_013789714.1">
    <property type="nucleotide sequence ID" value="XM_013934260.2"/>
</dbReference>